<comment type="caution">
    <text evidence="1">The sequence shown here is derived from an EMBL/GenBank/DDBJ whole genome shotgun (WGS) entry which is preliminary data.</text>
</comment>
<dbReference type="Proteomes" id="UP001143349">
    <property type="component" value="Unassembled WGS sequence"/>
</dbReference>
<dbReference type="AlphaFoldDB" id="A0AAD3RUV3"/>
<organism evidence="1 2">
    <name type="scientific">Paracoccus kondratievae</name>
    <dbReference type="NCBI Taxonomy" id="135740"/>
    <lineage>
        <taxon>Bacteria</taxon>
        <taxon>Pseudomonadati</taxon>
        <taxon>Pseudomonadota</taxon>
        <taxon>Alphaproteobacteria</taxon>
        <taxon>Rhodobacterales</taxon>
        <taxon>Paracoccaceae</taxon>
        <taxon>Paracoccus</taxon>
    </lineage>
</organism>
<reference evidence="1" key="1">
    <citation type="journal article" date="2014" name="Int. J. Syst. Evol. Microbiol.">
        <title>Complete genome sequence of Corynebacterium casei LMG S-19264T (=DSM 44701T), isolated from a smear-ripened cheese.</title>
        <authorList>
            <consortium name="US DOE Joint Genome Institute (JGI-PGF)"/>
            <person name="Walter F."/>
            <person name="Albersmeier A."/>
            <person name="Kalinowski J."/>
            <person name="Ruckert C."/>
        </authorList>
    </citation>
    <scope>NUCLEOTIDE SEQUENCE</scope>
    <source>
        <strain evidence="1">VKM B-2222</strain>
    </source>
</reference>
<name>A0AAD3RUV3_9RHOB</name>
<dbReference type="RefSeq" id="WP_271179926.1">
    <property type="nucleotide sequence ID" value="NZ_BSFH01000032.1"/>
</dbReference>
<sequence length="91" mass="9531">MTHAALCGSDRIEIVGLSASGLRACRDALIPLGAHTACPARFMVLLIEDDGGQTVLWDGASYIQAILEAERCAGDWRVPVLVRGVVGALGL</sequence>
<protein>
    <submittedName>
        <fullName evidence="1">Uncharacterized protein</fullName>
    </submittedName>
</protein>
<dbReference type="EMBL" id="BSFH01000032">
    <property type="protein sequence ID" value="GLK65039.1"/>
    <property type="molecule type" value="Genomic_DNA"/>
</dbReference>
<evidence type="ECO:0000313" key="2">
    <source>
        <dbReference type="Proteomes" id="UP001143349"/>
    </source>
</evidence>
<proteinExistence type="predicted"/>
<gene>
    <name evidence="1" type="ORF">GCM10017635_25100</name>
</gene>
<evidence type="ECO:0000313" key="1">
    <source>
        <dbReference type="EMBL" id="GLK65039.1"/>
    </source>
</evidence>
<keyword evidence="2" id="KW-1185">Reference proteome</keyword>
<accession>A0AAD3RUV3</accession>
<reference evidence="1" key="2">
    <citation type="submission" date="2023-01" db="EMBL/GenBank/DDBJ databases">
        <authorList>
            <person name="Sun Q."/>
            <person name="Evtushenko L."/>
        </authorList>
    </citation>
    <scope>NUCLEOTIDE SEQUENCE</scope>
    <source>
        <strain evidence="1">VKM B-2222</strain>
    </source>
</reference>